<keyword evidence="8" id="KW-1185">Reference proteome</keyword>
<dbReference type="Proteomes" id="UP001168821">
    <property type="component" value="Unassembled WGS sequence"/>
</dbReference>
<comment type="similarity">
    <text evidence="2">Belongs to the ATP-dependent AMP-binding enzyme family.</text>
</comment>
<feature type="domain" description="AMP-binding enzyme C-terminal" evidence="6">
    <location>
        <begin position="466"/>
        <end position="540"/>
    </location>
</feature>
<accession>A0AA38ITQ0</accession>
<dbReference type="InterPro" id="IPR020845">
    <property type="entry name" value="AMP-binding_CS"/>
</dbReference>
<evidence type="ECO:0000313" key="7">
    <source>
        <dbReference type="EMBL" id="KAJ3663182.1"/>
    </source>
</evidence>
<feature type="domain" description="AMP-dependent synthetase/ligase" evidence="5">
    <location>
        <begin position="36"/>
        <end position="416"/>
    </location>
</feature>
<dbReference type="InterPro" id="IPR042099">
    <property type="entry name" value="ANL_N_sf"/>
</dbReference>
<dbReference type="InterPro" id="IPR025110">
    <property type="entry name" value="AMP-bd_C"/>
</dbReference>
<evidence type="ECO:0000256" key="1">
    <source>
        <dbReference type="ARBA" id="ARBA00004275"/>
    </source>
</evidence>
<evidence type="ECO:0000259" key="5">
    <source>
        <dbReference type="Pfam" id="PF00501"/>
    </source>
</evidence>
<proteinExistence type="inferred from homology"/>
<dbReference type="Gene3D" id="3.30.300.30">
    <property type="match status" value="1"/>
</dbReference>
<protein>
    <recommendedName>
        <fullName evidence="9">Luciferin 4-monooxygenase</fullName>
    </recommendedName>
</protein>
<dbReference type="Gene3D" id="3.40.50.12780">
    <property type="entry name" value="N-terminal domain of ligase-like"/>
    <property type="match status" value="1"/>
</dbReference>
<gene>
    <name evidence="7" type="ORF">Zmor_007487</name>
</gene>
<evidence type="ECO:0008006" key="9">
    <source>
        <dbReference type="Google" id="ProtNLM"/>
    </source>
</evidence>
<dbReference type="Pfam" id="PF13193">
    <property type="entry name" value="AMP-binding_C"/>
    <property type="match status" value="1"/>
</dbReference>
<comment type="subcellular location">
    <subcellularLocation>
        <location evidence="1">Peroxisome</location>
    </subcellularLocation>
</comment>
<dbReference type="EMBL" id="JALNTZ010000002">
    <property type="protein sequence ID" value="KAJ3663182.1"/>
    <property type="molecule type" value="Genomic_DNA"/>
</dbReference>
<evidence type="ECO:0000313" key="8">
    <source>
        <dbReference type="Proteomes" id="UP001168821"/>
    </source>
</evidence>
<comment type="caution">
    <text evidence="7">The sequence shown here is derived from an EMBL/GenBank/DDBJ whole genome shotgun (WGS) entry which is preliminary data.</text>
</comment>
<evidence type="ECO:0000259" key="6">
    <source>
        <dbReference type="Pfam" id="PF13193"/>
    </source>
</evidence>
<dbReference type="PROSITE" id="PS00455">
    <property type="entry name" value="AMP_BINDING"/>
    <property type="match status" value="1"/>
</dbReference>
<organism evidence="7 8">
    <name type="scientific">Zophobas morio</name>
    <dbReference type="NCBI Taxonomy" id="2755281"/>
    <lineage>
        <taxon>Eukaryota</taxon>
        <taxon>Metazoa</taxon>
        <taxon>Ecdysozoa</taxon>
        <taxon>Arthropoda</taxon>
        <taxon>Hexapoda</taxon>
        <taxon>Insecta</taxon>
        <taxon>Pterygota</taxon>
        <taxon>Neoptera</taxon>
        <taxon>Endopterygota</taxon>
        <taxon>Coleoptera</taxon>
        <taxon>Polyphaga</taxon>
        <taxon>Cucujiformia</taxon>
        <taxon>Tenebrionidae</taxon>
        <taxon>Zophobas</taxon>
    </lineage>
</organism>
<keyword evidence="3" id="KW-0436">Ligase</keyword>
<dbReference type="PANTHER" id="PTHR24096">
    <property type="entry name" value="LONG-CHAIN-FATTY-ACID--COA LIGASE"/>
    <property type="match status" value="1"/>
</dbReference>
<dbReference type="AlphaFoldDB" id="A0AA38ITQ0"/>
<dbReference type="SUPFAM" id="SSF56801">
    <property type="entry name" value="Acetyl-CoA synthetase-like"/>
    <property type="match status" value="1"/>
</dbReference>
<sequence>MVLQRGNITISDDFIITTPNPIKEPTEGIGCTIYTHMQNHTNQVAQIDARTGEEDTFGQLLQRCIRTALHLRDKNITRDHIVSLCTSNHLDTVVPYIAAQFLGAKVASLDTSFSQQEMLHLLKQIRPRILFITPESVPSIEKSVQDLCLDSEIVVFGETQKHTQFSDFLEPHWNEDEFNPVTINDLKETAVIHFSSGTTGLPKGICLSHHACIGQSLNITHTENPDHEYMKSQAERVSFPLTQLGYTSLYWVSASTMLLTSVIQGFCRLICPSFDAKEIWDFIEKYKPLVLMLTPVEAMEMLSHVRNVDVSSILSIIIVGSPISKEYCLKIRQVFPQADLARGYGQTEVCGVLTNFRGNDIFHRPLMKREDKIESVGLPLRGISYKVVDLDTNQNLGPNQRGELRVKSSFVMNGYYNMDSSDSFDESGWLKTGDVVYYDDDCCFYVVDRIKESFKYRGWFVAPALIENELLNHPAVKQAVVVGIPHEDGYHPMGLVVVRDGFGVSEEDLEKFVEERVPERQRLRAGVKFVKDLPLTVTGKVKRSEIKQMISEGLKNI</sequence>
<dbReference type="Pfam" id="PF00501">
    <property type="entry name" value="AMP-binding"/>
    <property type="match status" value="1"/>
</dbReference>
<dbReference type="GO" id="GO:0016405">
    <property type="term" value="F:CoA-ligase activity"/>
    <property type="evidence" value="ECO:0007669"/>
    <property type="project" value="TreeGrafter"/>
</dbReference>
<reference evidence="7" key="1">
    <citation type="journal article" date="2023" name="G3 (Bethesda)">
        <title>Whole genome assemblies of Zophobas morio and Tenebrio molitor.</title>
        <authorList>
            <person name="Kaur S."/>
            <person name="Stinson S.A."/>
            <person name="diCenzo G.C."/>
        </authorList>
    </citation>
    <scope>NUCLEOTIDE SEQUENCE</scope>
    <source>
        <strain evidence="7">QUZm001</strain>
    </source>
</reference>
<dbReference type="PANTHER" id="PTHR24096:SF149">
    <property type="entry name" value="AMP-BINDING DOMAIN-CONTAINING PROTEIN-RELATED"/>
    <property type="match status" value="1"/>
</dbReference>
<dbReference type="InterPro" id="IPR045851">
    <property type="entry name" value="AMP-bd_C_sf"/>
</dbReference>
<dbReference type="InterPro" id="IPR000873">
    <property type="entry name" value="AMP-dep_synth/lig_dom"/>
</dbReference>
<evidence type="ECO:0000256" key="3">
    <source>
        <dbReference type="ARBA" id="ARBA00022598"/>
    </source>
</evidence>
<evidence type="ECO:0000256" key="2">
    <source>
        <dbReference type="ARBA" id="ARBA00006432"/>
    </source>
</evidence>
<evidence type="ECO:0000256" key="4">
    <source>
        <dbReference type="ARBA" id="ARBA00023140"/>
    </source>
</evidence>
<name>A0AA38ITQ0_9CUCU</name>
<keyword evidence="4" id="KW-0576">Peroxisome</keyword>
<dbReference type="GO" id="GO:0005777">
    <property type="term" value="C:peroxisome"/>
    <property type="evidence" value="ECO:0007669"/>
    <property type="project" value="UniProtKB-SubCell"/>
</dbReference>